<dbReference type="EMBL" id="QFKX01000001">
    <property type="protein sequence ID" value="PWH07484.1"/>
    <property type="molecule type" value="Genomic_DNA"/>
</dbReference>
<evidence type="ECO:0000259" key="2">
    <source>
        <dbReference type="PROSITE" id="PS51746"/>
    </source>
</evidence>
<dbReference type="SUPFAM" id="SSF81606">
    <property type="entry name" value="PP2C-like"/>
    <property type="match status" value="1"/>
</dbReference>
<dbReference type="AlphaFoldDB" id="A0A2U2RNZ6"/>
<organism evidence="3 4">
    <name type="scientific">Brachybacterium endophyticum</name>
    <dbReference type="NCBI Taxonomy" id="2182385"/>
    <lineage>
        <taxon>Bacteria</taxon>
        <taxon>Bacillati</taxon>
        <taxon>Actinomycetota</taxon>
        <taxon>Actinomycetes</taxon>
        <taxon>Micrococcales</taxon>
        <taxon>Dermabacteraceae</taxon>
        <taxon>Brachybacterium</taxon>
    </lineage>
</organism>
<gene>
    <name evidence="3" type="ORF">DEO23_02310</name>
</gene>
<reference evidence="3 4" key="1">
    <citation type="submission" date="2018-05" db="EMBL/GenBank/DDBJ databases">
        <title>Brachybacterium sp. M1HQ-2T, whole genome shotgun sequence.</title>
        <authorList>
            <person name="Tuo L."/>
        </authorList>
    </citation>
    <scope>NUCLEOTIDE SEQUENCE [LARGE SCALE GENOMIC DNA]</scope>
    <source>
        <strain evidence="3 4">M1HQ-2</strain>
    </source>
</reference>
<dbReference type="OrthoDB" id="9802039at2"/>
<dbReference type="PROSITE" id="PS51746">
    <property type="entry name" value="PPM_2"/>
    <property type="match status" value="1"/>
</dbReference>
<name>A0A2U2RNZ6_9MICO</name>
<feature type="region of interest" description="Disordered" evidence="1">
    <location>
        <begin position="285"/>
        <end position="312"/>
    </location>
</feature>
<dbReference type="Gene3D" id="3.60.40.10">
    <property type="entry name" value="PPM-type phosphatase domain"/>
    <property type="match status" value="1"/>
</dbReference>
<evidence type="ECO:0000256" key="1">
    <source>
        <dbReference type="SAM" id="MobiDB-lite"/>
    </source>
</evidence>
<feature type="compositionally biased region" description="Polar residues" evidence="1">
    <location>
        <begin position="289"/>
        <end position="299"/>
    </location>
</feature>
<sequence>MHRSAPCDLPSEAAAQELRSWWLQEQADARTRGADVAALLADLHEQTAKESPMPTTIPTTTTRTDHAHVASILETGLVRPSQQDAVRIVDLPEGRLLLGIADGFGSDDDLASRLLGALAESLATALADPGEDVLSALGSAWAALPALLPPDGASGAALTAAVLDGDRLVTGHVGDGRVLLVREGRIDPLTRDHTHVSSLVAAGRLTPEEAAADPRRAVLNRALAEGVPTEPDLLVRALAPGDRLVLLTDGVHAVLDQERLGELVWCSPAEIPRIWSRLWPRALGRPARPTTSRRWSPTSAEVRGPGAGAVQEGGCEAAPHSSFCAAFRTSLAIGPAVVAP</sequence>
<dbReference type="Pfam" id="PF13672">
    <property type="entry name" value="PP2C_2"/>
    <property type="match status" value="1"/>
</dbReference>
<accession>A0A2U2RNZ6</accession>
<keyword evidence="4" id="KW-1185">Reference proteome</keyword>
<dbReference type="RefSeq" id="WP_109274370.1">
    <property type="nucleotide sequence ID" value="NZ_QFKX01000001.1"/>
</dbReference>
<dbReference type="InterPro" id="IPR036457">
    <property type="entry name" value="PPM-type-like_dom_sf"/>
</dbReference>
<dbReference type="CDD" id="cd00143">
    <property type="entry name" value="PP2Cc"/>
    <property type="match status" value="1"/>
</dbReference>
<protein>
    <submittedName>
        <fullName evidence="3">Serine/threonine protein phosphatase</fullName>
    </submittedName>
</protein>
<feature type="domain" description="PPM-type phosphatase" evidence="2">
    <location>
        <begin position="66"/>
        <end position="340"/>
    </location>
</feature>
<dbReference type="Proteomes" id="UP000245590">
    <property type="component" value="Unassembled WGS sequence"/>
</dbReference>
<dbReference type="SMART" id="SM00331">
    <property type="entry name" value="PP2C_SIG"/>
    <property type="match status" value="1"/>
</dbReference>
<dbReference type="InterPro" id="IPR001932">
    <property type="entry name" value="PPM-type_phosphatase-like_dom"/>
</dbReference>
<evidence type="ECO:0000313" key="4">
    <source>
        <dbReference type="Proteomes" id="UP000245590"/>
    </source>
</evidence>
<comment type="caution">
    <text evidence="3">The sequence shown here is derived from an EMBL/GenBank/DDBJ whole genome shotgun (WGS) entry which is preliminary data.</text>
</comment>
<evidence type="ECO:0000313" key="3">
    <source>
        <dbReference type="EMBL" id="PWH07484.1"/>
    </source>
</evidence>
<dbReference type="SMART" id="SM00332">
    <property type="entry name" value="PP2Cc"/>
    <property type="match status" value="1"/>
</dbReference>
<proteinExistence type="predicted"/>